<dbReference type="GO" id="GO:0008289">
    <property type="term" value="F:lipid binding"/>
    <property type="evidence" value="ECO:0007669"/>
    <property type="project" value="UniProtKB-UniRule"/>
</dbReference>
<dbReference type="UniPathway" id="UPA00232"/>
<dbReference type="OrthoDB" id="312409at2759"/>
<keyword evidence="7 8" id="KW-0496">Mitochondrion</keyword>
<organism evidence="10 11">
    <name type="scientific">Stentor coeruleus</name>
    <dbReference type="NCBI Taxonomy" id="5963"/>
    <lineage>
        <taxon>Eukaryota</taxon>
        <taxon>Sar</taxon>
        <taxon>Alveolata</taxon>
        <taxon>Ciliophora</taxon>
        <taxon>Postciliodesmatophora</taxon>
        <taxon>Heterotrichea</taxon>
        <taxon>Heterotrichida</taxon>
        <taxon>Stentoridae</taxon>
        <taxon>Stentor</taxon>
    </lineage>
</organism>
<comment type="caution">
    <text evidence="10">The sequence shown here is derived from an EMBL/GenBank/DDBJ whole genome shotgun (WGS) entry which is preliminary data.</text>
</comment>
<accession>A0A1R2BIC1</accession>
<dbReference type="PANTHER" id="PTHR21427">
    <property type="entry name" value="UBIQUINONE BIOSYNTHESIS PROTEIN COQ9, MITOCHONDRIAL"/>
    <property type="match status" value="1"/>
</dbReference>
<sequence>MQIREQIVSSAKGLVKTLGWHDKVLSLSCTKVNLSSASGRGLFPNGIVEIAEILMKDWENQLSLDVKLADLDNKTLNEQVFLALKKRLSYEEPYMPLWKDAIWLGAMPQNLPNTYNRLFSTMNTVWDILGDNSTGINWYAKRALIGQIFVSTEMTMIHDGSFGFAQTWEFLHRQLEDQNFDNIQDLGYLSYKYAKSVFR</sequence>
<evidence type="ECO:0000256" key="2">
    <source>
        <dbReference type="ARBA" id="ARBA00004749"/>
    </source>
</evidence>
<comment type="pathway">
    <text evidence="2 8">Cofactor biosynthesis; ubiquinone biosynthesis.</text>
</comment>
<evidence type="ECO:0000256" key="3">
    <source>
        <dbReference type="ARBA" id="ARBA00010766"/>
    </source>
</evidence>
<keyword evidence="6 8" id="KW-0446">Lipid-binding</keyword>
<dbReference type="InterPro" id="IPR012762">
    <property type="entry name" value="Ubiq_biosynth_COQ9"/>
</dbReference>
<keyword evidence="4 8" id="KW-0831">Ubiquinone biosynthesis</keyword>
<dbReference type="AlphaFoldDB" id="A0A1R2BIC1"/>
<dbReference type="GO" id="GO:0006744">
    <property type="term" value="P:ubiquinone biosynthetic process"/>
    <property type="evidence" value="ECO:0007669"/>
    <property type="project" value="UniProtKB-UniRule"/>
</dbReference>
<evidence type="ECO:0000256" key="4">
    <source>
        <dbReference type="ARBA" id="ARBA00022688"/>
    </source>
</evidence>
<proteinExistence type="inferred from homology"/>
<dbReference type="Gene3D" id="1.10.357.10">
    <property type="entry name" value="Tetracycline Repressor, domain 2"/>
    <property type="match status" value="1"/>
</dbReference>
<dbReference type="PANTHER" id="PTHR21427:SF19">
    <property type="entry name" value="UBIQUINONE BIOSYNTHESIS PROTEIN COQ9, MITOCHONDRIAL"/>
    <property type="match status" value="1"/>
</dbReference>
<evidence type="ECO:0000313" key="11">
    <source>
        <dbReference type="Proteomes" id="UP000187209"/>
    </source>
</evidence>
<dbReference type="NCBIfam" id="TIGR02396">
    <property type="entry name" value="diverge_rpsU"/>
    <property type="match status" value="1"/>
</dbReference>
<protein>
    <recommendedName>
        <fullName evidence="8">Ubiquinone biosynthesis protein</fullName>
    </recommendedName>
</protein>
<comment type="subcellular location">
    <subcellularLocation>
        <location evidence="1 8">Mitochondrion</location>
    </subcellularLocation>
</comment>
<evidence type="ECO:0000256" key="6">
    <source>
        <dbReference type="ARBA" id="ARBA00023121"/>
    </source>
</evidence>
<dbReference type="InterPro" id="IPR013718">
    <property type="entry name" value="COQ9_C"/>
</dbReference>
<name>A0A1R2BIC1_9CILI</name>
<reference evidence="10 11" key="1">
    <citation type="submission" date="2016-11" db="EMBL/GenBank/DDBJ databases">
        <title>The macronuclear genome of Stentor coeruleus: a giant cell with tiny introns.</title>
        <authorList>
            <person name="Slabodnick M."/>
            <person name="Ruby J.G."/>
            <person name="Reiff S.B."/>
            <person name="Swart E.C."/>
            <person name="Gosai S."/>
            <person name="Prabakaran S."/>
            <person name="Witkowska E."/>
            <person name="Larue G.E."/>
            <person name="Fisher S."/>
            <person name="Freeman R.M."/>
            <person name="Gunawardena J."/>
            <person name="Chu W."/>
            <person name="Stover N.A."/>
            <person name="Gregory B.D."/>
            <person name="Nowacki M."/>
            <person name="Derisi J."/>
            <person name="Roy S.W."/>
            <person name="Marshall W.F."/>
            <person name="Sood P."/>
        </authorList>
    </citation>
    <scope>NUCLEOTIDE SEQUENCE [LARGE SCALE GENOMIC DNA]</scope>
    <source>
        <strain evidence="10">WM001</strain>
    </source>
</reference>
<evidence type="ECO:0000313" key="10">
    <source>
        <dbReference type="EMBL" id="OMJ76520.1"/>
    </source>
</evidence>
<evidence type="ECO:0000256" key="8">
    <source>
        <dbReference type="RuleBase" id="RU366063"/>
    </source>
</evidence>
<evidence type="ECO:0000256" key="1">
    <source>
        <dbReference type="ARBA" id="ARBA00004173"/>
    </source>
</evidence>
<feature type="domain" description="COQ9 C-terminal" evidence="9">
    <location>
        <begin position="112"/>
        <end position="177"/>
    </location>
</feature>
<dbReference type="GO" id="GO:0005743">
    <property type="term" value="C:mitochondrial inner membrane"/>
    <property type="evidence" value="ECO:0007669"/>
    <property type="project" value="TreeGrafter"/>
</dbReference>
<gene>
    <name evidence="10" type="ORF">SteCoe_24096</name>
</gene>
<comment type="function">
    <text evidence="8">Membrane-associated protein that warps the membrane surface to access and bind aromatic isoprenes with high specificity, including ubiquinone (CoQ) isoprene intermediates and presents them directly to Coq7, therefore facilitating the Coq7-mediated hydroxylase step. Participates in the biosynthesis of coenzyme Q, also named ubiquinone, an essential lipid-soluble electron transporter for aerobic cellular respiration.</text>
</comment>
<keyword evidence="5" id="KW-0809">Transit peptide</keyword>
<dbReference type="Pfam" id="PF08511">
    <property type="entry name" value="COQ9"/>
    <property type="match status" value="1"/>
</dbReference>
<evidence type="ECO:0000259" key="9">
    <source>
        <dbReference type="Pfam" id="PF08511"/>
    </source>
</evidence>
<dbReference type="EMBL" id="MPUH01000627">
    <property type="protein sequence ID" value="OMJ76520.1"/>
    <property type="molecule type" value="Genomic_DNA"/>
</dbReference>
<evidence type="ECO:0000256" key="7">
    <source>
        <dbReference type="ARBA" id="ARBA00023128"/>
    </source>
</evidence>
<dbReference type="Proteomes" id="UP000187209">
    <property type="component" value="Unassembled WGS sequence"/>
</dbReference>
<comment type="similarity">
    <text evidence="3 8">Belongs to the COQ9 family.</text>
</comment>
<evidence type="ECO:0000256" key="5">
    <source>
        <dbReference type="ARBA" id="ARBA00022946"/>
    </source>
</evidence>
<keyword evidence="11" id="KW-1185">Reference proteome</keyword>